<dbReference type="GO" id="GO:0031012">
    <property type="term" value="C:extracellular matrix"/>
    <property type="evidence" value="ECO:0007669"/>
    <property type="project" value="TreeGrafter"/>
</dbReference>
<reference evidence="3" key="2">
    <citation type="submission" date="2017-12" db="EMBL/GenBank/DDBJ databases">
        <title>Genome sequence of the Bar-tailed Godwit (Limosa lapponica baueri).</title>
        <authorList>
            <person name="Lima N.C.B."/>
            <person name="Parody-Merino A.M."/>
            <person name="Battley P.F."/>
            <person name="Fidler A.E."/>
            <person name="Prosdocimi F."/>
        </authorList>
    </citation>
    <scope>NUCLEOTIDE SEQUENCE [LARGE SCALE GENOMIC DNA]</scope>
</reference>
<protein>
    <recommendedName>
        <fullName evidence="4">Rna-directed dna polymerase from mobile element jockey-like</fullName>
    </recommendedName>
</protein>
<dbReference type="PANTHER" id="PTHR33395:SF22">
    <property type="entry name" value="REVERSE TRANSCRIPTASE DOMAIN-CONTAINING PROTEIN"/>
    <property type="match status" value="1"/>
</dbReference>
<keyword evidence="3" id="KW-1185">Reference proteome</keyword>
<accession>A0A2I0UMW2</accession>
<dbReference type="EMBL" id="KZ505680">
    <property type="protein sequence ID" value="PKU47375.1"/>
    <property type="molecule type" value="Genomic_DNA"/>
</dbReference>
<organism evidence="2 3">
    <name type="scientific">Limosa lapponica baueri</name>
    <dbReference type="NCBI Taxonomy" id="1758121"/>
    <lineage>
        <taxon>Eukaryota</taxon>
        <taxon>Metazoa</taxon>
        <taxon>Chordata</taxon>
        <taxon>Craniata</taxon>
        <taxon>Vertebrata</taxon>
        <taxon>Euteleostomi</taxon>
        <taxon>Archelosauria</taxon>
        <taxon>Archosauria</taxon>
        <taxon>Dinosauria</taxon>
        <taxon>Saurischia</taxon>
        <taxon>Theropoda</taxon>
        <taxon>Coelurosauria</taxon>
        <taxon>Aves</taxon>
        <taxon>Neognathae</taxon>
        <taxon>Neoaves</taxon>
        <taxon>Charadriiformes</taxon>
        <taxon>Scolopacidae</taxon>
        <taxon>Limosa</taxon>
    </lineage>
</organism>
<dbReference type="OrthoDB" id="416454at2759"/>
<dbReference type="GO" id="GO:0007508">
    <property type="term" value="P:larval heart development"/>
    <property type="evidence" value="ECO:0007669"/>
    <property type="project" value="TreeGrafter"/>
</dbReference>
<dbReference type="GO" id="GO:0061343">
    <property type="term" value="P:cell adhesion involved in heart morphogenesis"/>
    <property type="evidence" value="ECO:0007669"/>
    <property type="project" value="TreeGrafter"/>
</dbReference>
<gene>
    <name evidence="2" type="ORF">llap_2342</name>
</gene>
<sequence length="191" mass="22301">MRQTRSVVRTLNFRKAKLQLFKELVKRTPWETVLRDKCKKSNGKGKRPAWLSQDPLVKLKAKKKLYRQFRQDEVSWEEYRDAAQLCRDKVRKAKAWLELNLARNAKNNKKGFYRYVNQKRNVKESISPMISKNGKLVTTDEEKAEVPSDFLPQSSLPTPLLTPPDLKDQAKTGAIGMKNYPLSVKTRFETF</sequence>
<evidence type="ECO:0008006" key="4">
    <source>
        <dbReference type="Google" id="ProtNLM"/>
    </source>
</evidence>
<dbReference type="AlphaFoldDB" id="A0A2I0UMW2"/>
<feature type="region of interest" description="Disordered" evidence="1">
    <location>
        <begin position="147"/>
        <end position="172"/>
    </location>
</feature>
<evidence type="ECO:0000313" key="2">
    <source>
        <dbReference type="EMBL" id="PKU47375.1"/>
    </source>
</evidence>
<evidence type="ECO:0000313" key="3">
    <source>
        <dbReference type="Proteomes" id="UP000233556"/>
    </source>
</evidence>
<proteinExistence type="predicted"/>
<dbReference type="Proteomes" id="UP000233556">
    <property type="component" value="Unassembled WGS sequence"/>
</dbReference>
<reference evidence="3" key="1">
    <citation type="submission" date="2017-11" db="EMBL/GenBank/DDBJ databases">
        <authorList>
            <person name="Lima N.C."/>
            <person name="Parody-Merino A.M."/>
            <person name="Battley P.F."/>
            <person name="Fidler A.E."/>
            <person name="Prosdocimi F."/>
        </authorList>
    </citation>
    <scope>NUCLEOTIDE SEQUENCE [LARGE SCALE GENOMIC DNA]</scope>
</reference>
<name>A0A2I0UMW2_LIMLA</name>
<evidence type="ECO:0000256" key="1">
    <source>
        <dbReference type="SAM" id="MobiDB-lite"/>
    </source>
</evidence>
<dbReference type="PANTHER" id="PTHR33395">
    <property type="entry name" value="TRANSCRIPTASE, PUTATIVE-RELATED-RELATED"/>
    <property type="match status" value="1"/>
</dbReference>